<dbReference type="RefSeq" id="WP_200276076.1">
    <property type="nucleotide sequence ID" value="NZ_CP066802.1"/>
</dbReference>
<name>A0A7T7M9Z3_9ACTO</name>
<reference evidence="14 15" key="1">
    <citation type="submission" date="2020-12" db="EMBL/GenBank/DDBJ databases">
        <authorList>
            <person name="Zhou J."/>
        </authorList>
    </citation>
    <scope>NUCLEOTIDE SEQUENCE [LARGE SCALE GENOMIC DNA]</scope>
    <source>
        <strain evidence="14 15">CCUG 61299</strain>
    </source>
</reference>
<dbReference type="Gene3D" id="3.30.565.10">
    <property type="entry name" value="Histidine kinase-like ATPase, C-terminal domain"/>
    <property type="match status" value="1"/>
</dbReference>
<dbReference type="GO" id="GO:0005886">
    <property type="term" value="C:plasma membrane"/>
    <property type="evidence" value="ECO:0007669"/>
    <property type="project" value="UniProtKB-SubCell"/>
</dbReference>
<dbReference type="EMBL" id="CP066802">
    <property type="protein sequence ID" value="QQM67465.1"/>
    <property type="molecule type" value="Genomic_DNA"/>
</dbReference>
<sequence>MSPEITTSLTLLLALLLLAATAAAVQQRRQVSIARTEAEQLRSQARERSTPRDVLAHEIRTPLSLIRGSAELLAEETPGELNDVQRRFVTTIIENCEQAIGMAEDFLTQARLDHELFSLHLGKVELRALVRTLVQEMRRSSPVPIRLEAHGAPVRIVADARLLRQAIANTVTNSVRHAGEQATVTVSVSCADDTALVAVSDDGSGMTVEQKRSLFTPYSSENSLDAPASRGVGLGMVITRQVMGLHGGEVLIDTMTARGTTIYLSLPVRGPVRSGQEPPGPAQPGPHPGPQAGSQRTQ</sequence>
<keyword evidence="9" id="KW-0902">Two-component regulatory system</keyword>
<evidence type="ECO:0000256" key="11">
    <source>
        <dbReference type="SAM" id="MobiDB-lite"/>
    </source>
</evidence>
<dbReference type="EC" id="2.7.13.3" evidence="3"/>
<evidence type="ECO:0000313" key="14">
    <source>
        <dbReference type="EMBL" id="QQM67465.1"/>
    </source>
</evidence>
<dbReference type="Proteomes" id="UP000595895">
    <property type="component" value="Chromosome"/>
</dbReference>
<dbReference type="GO" id="GO:0000155">
    <property type="term" value="F:phosphorelay sensor kinase activity"/>
    <property type="evidence" value="ECO:0007669"/>
    <property type="project" value="InterPro"/>
</dbReference>
<dbReference type="PANTHER" id="PTHR42878:SF7">
    <property type="entry name" value="SENSOR HISTIDINE KINASE GLRK"/>
    <property type="match status" value="1"/>
</dbReference>
<evidence type="ECO:0000259" key="13">
    <source>
        <dbReference type="PROSITE" id="PS50109"/>
    </source>
</evidence>
<evidence type="ECO:0000256" key="4">
    <source>
        <dbReference type="ARBA" id="ARBA00022553"/>
    </source>
</evidence>
<keyword evidence="8" id="KW-0067">ATP-binding</keyword>
<dbReference type="AlphaFoldDB" id="A0A7T7M9Z3"/>
<feature type="chain" id="PRO_5038853395" description="Sensor-like histidine kinase SenX3" evidence="12">
    <location>
        <begin position="25"/>
        <end position="298"/>
    </location>
</feature>
<dbReference type="InterPro" id="IPR005467">
    <property type="entry name" value="His_kinase_dom"/>
</dbReference>
<feature type="domain" description="Histidine kinase" evidence="13">
    <location>
        <begin position="54"/>
        <end position="270"/>
    </location>
</feature>
<feature type="compositionally biased region" description="Pro residues" evidence="11">
    <location>
        <begin position="278"/>
        <end position="289"/>
    </location>
</feature>
<keyword evidence="5" id="KW-0808">Transferase</keyword>
<evidence type="ECO:0000256" key="12">
    <source>
        <dbReference type="SAM" id="SignalP"/>
    </source>
</evidence>
<dbReference type="PANTHER" id="PTHR42878">
    <property type="entry name" value="TWO-COMPONENT HISTIDINE KINASE"/>
    <property type="match status" value="1"/>
</dbReference>
<dbReference type="Pfam" id="PF00512">
    <property type="entry name" value="HisKA"/>
    <property type="match status" value="1"/>
</dbReference>
<dbReference type="Gene3D" id="1.10.287.130">
    <property type="match status" value="1"/>
</dbReference>
<dbReference type="SUPFAM" id="SSF55874">
    <property type="entry name" value="ATPase domain of HSP90 chaperone/DNA topoisomerase II/histidine kinase"/>
    <property type="match status" value="1"/>
</dbReference>
<dbReference type="InterPro" id="IPR036097">
    <property type="entry name" value="HisK_dim/P_sf"/>
</dbReference>
<evidence type="ECO:0000313" key="15">
    <source>
        <dbReference type="Proteomes" id="UP000595895"/>
    </source>
</evidence>
<evidence type="ECO:0000256" key="6">
    <source>
        <dbReference type="ARBA" id="ARBA00022741"/>
    </source>
</evidence>
<dbReference type="InterPro" id="IPR003661">
    <property type="entry name" value="HisK_dim/P_dom"/>
</dbReference>
<dbReference type="InterPro" id="IPR036890">
    <property type="entry name" value="HATPase_C_sf"/>
</dbReference>
<dbReference type="InterPro" id="IPR004358">
    <property type="entry name" value="Sig_transdc_His_kin-like_C"/>
</dbReference>
<comment type="catalytic activity">
    <reaction evidence="1">
        <text>ATP + protein L-histidine = ADP + protein N-phospho-L-histidine.</text>
        <dbReference type="EC" id="2.7.13.3"/>
    </reaction>
</comment>
<evidence type="ECO:0000256" key="5">
    <source>
        <dbReference type="ARBA" id="ARBA00022679"/>
    </source>
</evidence>
<keyword evidence="7 14" id="KW-0418">Kinase</keyword>
<feature type="region of interest" description="Disordered" evidence="11">
    <location>
        <begin position="269"/>
        <end position="298"/>
    </location>
</feature>
<comment type="subcellular location">
    <subcellularLocation>
        <location evidence="2">Cell membrane</location>
    </subcellularLocation>
</comment>
<dbReference type="CDD" id="cd00082">
    <property type="entry name" value="HisKA"/>
    <property type="match status" value="1"/>
</dbReference>
<dbReference type="SMART" id="SM00387">
    <property type="entry name" value="HATPase_c"/>
    <property type="match status" value="1"/>
</dbReference>
<dbReference type="Pfam" id="PF02518">
    <property type="entry name" value="HATPase_c"/>
    <property type="match status" value="1"/>
</dbReference>
<dbReference type="PROSITE" id="PS50109">
    <property type="entry name" value="HIS_KIN"/>
    <property type="match status" value="1"/>
</dbReference>
<evidence type="ECO:0000256" key="8">
    <source>
        <dbReference type="ARBA" id="ARBA00022840"/>
    </source>
</evidence>
<evidence type="ECO:0000256" key="7">
    <source>
        <dbReference type="ARBA" id="ARBA00022777"/>
    </source>
</evidence>
<evidence type="ECO:0000256" key="2">
    <source>
        <dbReference type="ARBA" id="ARBA00004236"/>
    </source>
</evidence>
<gene>
    <name evidence="14" type="ORF">JG540_00720</name>
</gene>
<evidence type="ECO:0000256" key="3">
    <source>
        <dbReference type="ARBA" id="ARBA00012438"/>
    </source>
</evidence>
<protein>
    <recommendedName>
        <fullName evidence="10">Sensor-like histidine kinase SenX3</fullName>
        <ecNumber evidence="3">2.7.13.3</ecNumber>
    </recommendedName>
</protein>
<dbReference type="GO" id="GO:0030295">
    <property type="term" value="F:protein kinase activator activity"/>
    <property type="evidence" value="ECO:0007669"/>
    <property type="project" value="TreeGrafter"/>
</dbReference>
<feature type="signal peptide" evidence="12">
    <location>
        <begin position="1"/>
        <end position="24"/>
    </location>
</feature>
<keyword evidence="4" id="KW-0597">Phosphoprotein</keyword>
<dbReference type="InterPro" id="IPR050351">
    <property type="entry name" value="BphY/WalK/GraS-like"/>
</dbReference>
<accession>A0A7T7M9Z3</accession>
<dbReference type="GO" id="GO:0007234">
    <property type="term" value="P:osmosensory signaling via phosphorelay pathway"/>
    <property type="evidence" value="ECO:0007669"/>
    <property type="project" value="TreeGrafter"/>
</dbReference>
<keyword evidence="15" id="KW-1185">Reference proteome</keyword>
<dbReference type="PRINTS" id="PR00344">
    <property type="entry name" value="BCTRLSENSOR"/>
</dbReference>
<evidence type="ECO:0000256" key="10">
    <source>
        <dbReference type="ARBA" id="ARBA00039401"/>
    </source>
</evidence>
<keyword evidence="12" id="KW-0732">Signal</keyword>
<evidence type="ECO:0000256" key="9">
    <source>
        <dbReference type="ARBA" id="ARBA00023012"/>
    </source>
</evidence>
<dbReference type="KEGG" id="awe:JG540_00720"/>
<dbReference type="SUPFAM" id="SSF47384">
    <property type="entry name" value="Homodimeric domain of signal transducing histidine kinase"/>
    <property type="match status" value="1"/>
</dbReference>
<proteinExistence type="predicted"/>
<dbReference type="GO" id="GO:0005524">
    <property type="term" value="F:ATP binding"/>
    <property type="evidence" value="ECO:0007669"/>
    <property type="project" value="UniProtKB-KW"/>
</dbReference>
<evidence type="ECO:0000256" key="1">
    <source>
        <dbReference type="ARBA" id="ARBA00000085"/>
    </source>
</evidence>
<dbReference type="GO" id="GO:0000156">
    <property type="term" value="F:phosphorelay response regulator activity"/>
    <property type="evidence" value="ECO:0007669"/>
    <property type="project" value="TreeGrafter"/>
</dbReference>
<dbReference type="InterPro" id="IPR003594">
    <property type="entry name" value="HATPase_dom"/>
</dbReference>
<keyword evidence="6" id="KW-0547">Nucleotide-binding</keyword>
<organism evidence="14 15">
    <name type="scientific">Actinomyces weissii</name>
    <dbReference type="NCBI Taxonomy" id="675090"/>
    <lineage>
        <taxon>Bacteria</taxon>
        <taxon>Bacillati</taxon>
        <taxon>Actinomycetota</taxon>
        <taxon>Actinomycetes</taxon>
        <taxon>Actinomycetales</taxon>
        <taxon>Actinomycetaceae</taxon>
        <taxon>Actinomyces</taxon>
    </lineage>
</organism>
<dbReference type="CDD" id="cd00075">
    <property type="entry name" value="HATPase"/>
    <property type="match status" value="1"/>
</dbReference>
<dbReference type="SMART" id="SM00388">
    <property type="entry name" value="HisKA"/>
    <property type="match status" value="1"/>
</dbReference>